<keyword evidence="2" id="KW-1185">Reference proteome</keyword>
<dbReference type="EMBL" id="SRLO01000658">
    <property type="protein sequence ID" value="TNN49386.1"/>
    <property type="molecule type" value="Genomic_DNA"/>
</dbReference>
<name>A0A4Z2G759_9TELE</name>
<protein>
    <submittedName>
        <fullName evidence="1">Exocyst complex component 4</fullName>
    </submittedName>
</protein>
<proteinExistence type="predicted"/>
<evidence type="ECO:0000313" key="2">
    <source>
        <dbReference type="Proteomes" id="UP000314294"/>
    </source>
</evidence>
<organism evidence="1 2">
    <name type="scientific">Liparis tanakae</name>
    <name type="common">Tanaka's snailfish</name>
    <dbReference type="NCBI Taxonomy" id="230148"/>
    <lineage>
        <taxon>Eukaryota</taxon>
        <taxon>Metazoa</taxon>
        <taxon>Chordata</taxon>
        <taxon>Craniata</taxon>
        <taxon>Vertebrata</taxon>
        <taxon>Euteleostomi</taxon>
        <taxon>Actinopterygii</taxon>
        <taxon>Neopterygii</taxon>
        <taxon>Teleostei</taxon>
        <taxon>Neoteleostei</taxon>
        <taxon>Acanthomorphata</taxon>
        <taxon>Eupercaria</taxon>
        <taxon>Perciformes</taxon>
        <taxon>Cottioidei</taxon>
        <taxon>Cottales</taxon>
        <taxon>Liparidae</taxon>
        <taxon>Liparis</taxon>
    </lineage>
</organism>
<accession>A0A4Z2G759</accession>
<comment type="caution">
    <text evidence="1">The sequence shown here is derived from an EMBL/GenBank/DDBJ whole genome shotgun (WGS) entry which is preliminary data.</text>
</comment>
<reference evidence="1 2" key="1">
    <citation type="submission" date="2019-03" db="EMBL/GenBank/DDBJ databases">
        <title>First draft genome of Liparis tanakae, snailfish: a comprehensive survey of snailfish specific genes.</title>
        <authorList>
            <person name="Kim W."/>
            <person name="Song I."/>
            <person name="Jeong J.-H."/>
            <person name="Kim D."/>
            <person name="Kim S."/>
            <person name="Ryu S."/>
            <person name="Song J.Y."/>
            <person name="Lee S.K."/>
        </authorList>
    </citation>
    <scope>NUCLEOTIDE SEQUENCE [LARGE SCALE GENOMIC DNA]</scope>
    <source>
        <tissue evidence="1">Muscle</tissue>
    </source>
</reference>
<dbReference type="OrthoDB" id="272977at2759"/>
<dbReference type="Proteomes" id="UP000314294">
    <property type="component" value="Unassembled WGS sequence"/>
</dbReference>
<gene>
    <name evidence="1" type="primary">EXOC4_3</name>
    <name evidence="1" type="ORF">EYF80_040398</name>
</gene>
<sequence length="88" mass="10167">MEYLDVKNSRSATEPSAQLSYASTGSEFAAFFSKKKPQRAKQSLFKHAQMRPRRFICRGGRRSHYGSSAAEIRERPQGFRLDLRIRDL</sequence>
<dbReference type="AlphaFoldDB" id="A0A4Z2G759"/>
<evidence type="ECO:0000313" key="1">
    <source>
        <dbReference type="EMBL" id="TNN49386.1"/>
    </source>
</evidence>